<dbReference type="Proteomes" id="UP000007151">
    <property type="component" value="Unassembled WGS sequence"/>
</dbReference>
<feature type="transmembrane region" description="Helical" evidence="6">
    <location>
        <begin position="117"/>
        <end position="140"/>
    </location>
</feature>
<dbReference type="GO" id="GO:0016020">
    <property type="term" value="C:membrane"/>
    <property type="evidence" value="ECO:0007669"/>
    <property type="project" value="UniProtKB-SubCell"/>
</dbReference>
<comment type="caution">
    <text evidence="8">The sequence shown here is derived from an EMBL/GenBank/DDBJ whole genome shotgun (WGS) entry which is preliminary data.</text>
</comment>
<evidence type="ECO:0000313" key="8">
    <source>
        <dbReference type="EMBL" id="OWR49836.1"/>
    </source>
</evidence>
<feature type="transmembrane region" description="Helical" evidence="6">
    <location>
        <begin position="38"/>
        <end position="58"/>
    </location>
</feature>
<dbReference type="eggNOG" id="KOG4788">
    <property type="taxonomic scope" value="Eukaryota"/>
</dbReference>
<evidence type="ECO:0000256" key="6">
    <source>
        <dbReference type="SAM" id="Phobius"/>
    </source>
</evidence>
<dbReference type="InterPro" id="IPR050578">
    <property type="entry name" value="MARVEL-CKLF_proteins"/>
</dbReference>
<accession>A0A212F7X3</accession>
<feature type="transmembrane region" description="Helical" evidence="6">
    <location>
        <begin position="152"/>
        <end position="174"/>
    </location>
</feature>
<reference evidence="8 9" key="1">
    <citation type="journal article" date="2011" name="Cell">
        <title>The monarch butterfly genome yields insights into long-distance migration.</title>
        <authorList>
            <person name="Zhan S."/>
            <person name="Merlin C."/>
            <person name="Boore J.L."/>
            <person name="Reppert S.M."/>
        </authorList>
    </citation>
    <scope>NUCLEOTIDE SEQUENCE [LARGE SCALE GENOMIC DNA]</scope>
    <source>
        <strain evidence="8">F-2</strain>
    </source>
</reference>
<dbReference type="KEGG" id="dpl:KGM_201837"/>
<feature type="domain" description="MARVEL" evidence="7">
    <location>
        <begin position="32"/>
        <end position="205"/>
    </location>
</feature>
<evidence type="ECO:0000256" key="3">
    <source>
        <dbReference type="ARBA" id="ARBA00022989"/>
    </source>
</evidence>
<evidence type="ECO:0000313" key="9">
    <source>
        <dbReference type="Proteomes" id="UP000007151"/>
    </source>
</evidence>
<dbReference type="InParanoid" id="A0A212F7X3"/>
<sequence length="227" mass="25150">MAETSFPGQHTTTTTVTSNTTVQTNIRFDPSYVRSIPGILKVVQVALIAMDVALAIMLPDGTFPVAAMAARRYDGRSTPVATKPSLANNHKPFPVFSLLGFICIQFSHFNNASKGLFFSWISMIAFWFTGILLGFYLFHIVEKFYKIPWLKIELLFTALWTFLYLLAAVLAVTVHDNPHAAAAFFGFSCTLAYCVDAYLKWRAARAGGLAQGTRVVSKQTTVTREGY</sequence>
<evidence type="ECO:0000256" key="5">
    <source>
        <dbReference type="PROSITE-ProRule" id="PRU00581"/>
    </source>
</evidence>
<keyword evidence="9" id="KW-1185">Reference proteome</keyword>
<dbReference type="PANTHER" id="PTHR22776:SF49">
    <property type="entry name" value="MARVEL DOMAIN-CONTAINING PROTEIN"/>
    <property type="match status" value="1"/>
</dbReference>
<evidence type="ECO:0000259" key="7">
    <source>
        <dbReference type="PROSITE" id="PS51225"/>
    </source>
</evidence>
<feature type="transmembrane region" description="Helical" evidence="6">
    <location>
        <begin position="180"/>
        <end position="199"/>
    </location>
</feature>
<evidence type="ECO:0000256" key="2">
    <source>
        <dbReference type="ARBA" id="ARBA00022692"/>
    </source>
</evidence>
<keyword evidence="2 5" id="KW-0812">Transmembrane</keyword>
<comment type="subcellular location">
    <subcellularLocation>
        <location evidence="1">Membrane</location>
        <topology evidence="1">Multi-pass membrane protein</topology>
    </subcellularLocation>
</comment>
<name>A0A212F7X3_DANPL</name>
<gene>
    <name evidence="8" type="ORF">KGM_201837</name>
</gene>
<dbReference type="PROSITE" id="PS51225">
    <property type="entry name" value="MARVEL"/>
    <property type="match status" value="1"/>
</dbReference>
<keyword evidence="4 5" id="KW-0472">Membrane</keyword>
<dbReference type="InterPro" id="IPR008253">
    <property type="entry name" value="Marvel"/>
</dbReference>
<proteinExistence type="predicted"/>
<dbReference type="PANTHER" id="PTHR22776">
    <property type="entry name" value="MARVEL-CONTAINING POTENTIAL LIPID RAFT-ASSOCIATED PROTEIN"/>
    <property type="match status" value="1"/>
</dbReference>
<evidence type="ECO:0000256" key="4">
    <source>
        <dbReference type="ARBA" id="ARBA00023136"/>
    </source>
</evidence>
<organism evidence="8 9">
    <name type="scientific">Danaus plexippus plexippus</name>
    <dbReference type="NCBI Taxonomy" id="278856"/>
    <lineage>
        <taxon>Eukaryota</taxon>
        <taxon>Metazoa</taxon>
        <taxon>Ecdysozoa</taxon>
        <taxon>Arthropoda</taxon>
        <taxon>Hexapoda</taxon>
        <taxon>Insecta</taxon>
        <taxon>Pterygota</taxon>
        <taxon>Neoptera</taxon>
        <taxon>Endopterygota</taxon>
        <taxon>Lepidoptera</taxon>
        <taxon>Glossata</taxon>
        <taxon>Ditrysia</taxon>
        <taxon>Papilionoidea</taxon>
        <taxon>Nymphalidae</taxon>
        <taxon>Danainae</taxon>
        <taxon>Danaini</taxon>
        <taxon>Danaina</taxon>
        <taxon>Danaus</taxon>
        <taxon>Danaus</taxon>
    </lineage>
</organism>
<keyword evidence="3 6" id="KW-1133">Transmembrane helix</keyword>
<evidence type="ECO:0000256" key="1">
    <source>
        <dbReference type="ARBA" id="ARBA00004141"/>
    </source>
</evidence>
<dbReference type="AlphaFoldDB" id="A0A212F7X3"/>
<protein>
    <submittedName>
        <fullName evidence="8">Chemokine factor superfamily 4</fullName>
    </submittedName>
</protein>
<dbReference type="EMBL" id="AGBW02009824">
    <property type="protein sequence ID" value="OWR49836.1"/>
    <property type="molecule type" value="Genomic_DNA"/>
</dbReference>